<dbReference type="InterPro" id="IPR036396">
    <property type="entry name" value="Cyt_P450_sf"/>
</dbReference>
<keyword evidence="6" id="KW-0503">Monooxygenase</keyword>
<evidence type="ECO:0000256" key="5">
    <source>
        <dbReference type="PIRSR" id="PIRSR602403-1"/>
    </source>
</evidence>
<dbReference type="Proteomes" id="UP000268162">
    <property type="component" value="Unassembled WGS sequence"/>
</dbReference>
<dbReference type="GO" id="GO:0020037">
    <property type="term" value="F:heme binding"/>
    <property type="evidence" value="ECO:0007669"/>
    <property type="project" value="InterPro"/>
</dbReference>
<evidence type="ECO:0000313" key="8">
    <source>
        <dbReference type="Proteomes" id="UP000268162"/>
    </source>
</evidence>
<feature type="binding site" description="axial binding residue" evidence="5">
    <location>
        <position position="180"/>
    </location>
    <ligand>
        <name>heme</name>
        <dbReference type="ChEBI" id="CHEBI:30413"/>
    </ligand>
    <ligandPart>
        <name>Fe</name>
        <dbReference type="ChEBI" id="CHEBI:18248"/>
    </ligandPart>
</feature>
<accession>A0A4Q0A0N4</accession>
<keyword evidence="6" id="KW-0560">Oxidoreductase</keyword>
<keyword evidence="3 5" id="KW-0479">Metal-binding</keyword>
<dbReference type="AlphaFoldDB" id="A0A4Q0A0N4"/>
<dbReference type="PRINTS" id="PR00465">
    <property type="entry name" value="EP450IV"/>
</dbReference>
<proteinExistence type="inferred from homology"/>
<dbReference type="InterPro" id="IPR017972">
    <property type="entry name" value="Cyt_P450_CS"/>
</dbReference>
<dbReference type="SUPFAM" id="SSF48264">
    <property type="entry name" value="Cytochrome P450"/>
    <property type="match status" value="1"/>
</dbReference>
<dbReference type="PANTHER" id="PTHR46206:SF7">
    <property type="entry name" value="P450, PUTATIVE (EUROFUNG)-RELATED"/>
    <property type="match status" value="1"/>
</dbReference>
<keyword evidence="5 6" id="KW-0349">Heme</keyword>
<dbReference type="EMBL" id="ML002254">
    <property type="protein sequence ID" value="RKP39656.1"/>
    <property type="molecule type" value="Genomic_DNA"/>
</dbReference>
<dbReference type="GO" id="GO:0005506">
    <property type="term" value="F:iron ion binding"/>
    <property type="evidence" value="ECO:0007669"/>
    <property type="project" value="InterPro"/>
</dbReference>
<evidence type="ECO:0000256" key="3">
    <source>
        <dbReference type="ARBA" id="ARBA00022723"/>
    </source>
</evidence>
<evidence type="ECO:0000313" key="7">
    <source>
        <dbReference type="EMBL" id="RKP39656.1"/>
    </source>
</evidence>
<gene>
    <name evidence="7" type="ORF">BJ085DRAFT_20267</name>
</gene>
<evidence type="ECO:0000256" key="2">
    <source>
        <dbReference type="ARBA" id="ARBA00010617"/>
    </source>
</evidence>
<protein>
    <submittedName>
        <fullName evidence="7">Cytochrome P450</fullName>
    </submittedName>
</protein>
<keyword evidence="8" id="KW-1185">Reference proteome</keyword>
<name>A0A4Q0A0N4_9FUNG</name>
<dbReference type="STRING" id="215637.A0A4Q0A0N4"/>
<dbReference type="PROSITE" id="PS00086">
    <property type="entry name" value="CYTOCHROME_P450"/>
    <property type="match status" value="1"/>
</dbReference>
<dbReference type="InterPro" id="IPR001128">
    <property type="entry name" value="Cyt_P450"/>
</dbReference>
<dbReference type="InterPro" id="IPR002403">
    <property type="entry name" value="Cyt_P450_E_grp-IV"/>
</dbReference>
<dbReference type="Pfam" id="PF00067">
    <property type="entry name" value="p450"/>
    <property type="match status" value="1"/>
</dbReference>
<reference evidence="8" key="1">
    <citation type="journal article" date="2018" name="Nat. Microbiol.">
        <title>Leveraging single-cell genomics to expand the fungal tree of life.</title>
        <authorList>
            <person name="Ahrendt S.R."/>
            <person name="Quandt C.A."/>
            <person name="Ciobanu D."/>
            <person name="Clum A."/>
            <person name="Salamov A."/>
            <person name="Andreopoulos B."/>
            <person name="Cheng J.F."/>
            <person name="Woyke T."/>
            <person name="Pelin A."/>
            <person name="Henrissat B."/>
            <person name="Reynolds N.K."/>
            <person name="Benny G.L."/>
            <person name="Smith M.E."/>
            <person name="James T.Y."/>
            <person name="Grigoriev I.V."/>
        </authorList>
    </citation>
    <scope>NUCLEOTIDE SEQUENCE [LARGE SCALE GENOMIC DNA]</scope>
    <source>
        <strain evidence="8">RSA 468</strain>
    </source>
</reference>
<evidence type="ECO:0000256" key="1">
    <source>
        <dbReference type="ARBA" id="ARBA00001971"/>
    </source>
</evidence>
<comment type="similarity">
    <text evidence="2 6">Belongs to the cytochrome P450 family.</text>
</comment>
<evidence type="ECO:0000256" key="6">
    <source>
        <dbReference type="RuleBase" id="RU000461"/>
    </source>
</evidence>
<keyword evidence="4 5" id="KW-0408">Iron</keyword>
<dbReference type="GO" id="GO:0016705">
    <property type="term" value="F:oxidoreductase activity, acting on paired donors, with incorporation or reduction of molecular oxygen"/>
    <property type="evidence" value="ECO:0007669"/>
    <property type="project" value="InterPro"/>
</dbReference>
<organism evidence="7 8">
    <name type="scientific">Dimargaris cristalligena</name>
    <dbReference type="NCBI Taxonomy" id="215637"/>
    <lineage>
        <taxon>Eukaryota</taxon>
        <taxon>Fungi</taxon>
        <taxon>Fungi incertae sedis</taxon>
        <taxon>Zoopagomycota</taxon>
        <taxon>Kickxellomycotina</taxon>
        <taxon>Dimargaritomycetes</taxon>
        <taxon>Dimargaritales</taxon>
        <taxon>Dimargaritaceae</taxon>
        <taxon>Dimargaris</taxon>
    </lineage>
</organism>
<dbReference type="GO" id="GO:0004497">
    <property type="term" value="F:monooxygenase activity"/>
    <property type="evidence" value="ECO:0007669"/>
    <property type="project" value="UniProtKB-KW"/>
</dbReference>
<comment type="cofactor">
    <cofactor evidence="1 5">
        <name>heme</name>
        <dbReference type="ChEBI" id="CHEBI:30413"/>
    </cofactor>
</comment>
<evidence type="ECO:0000256" key="4">
    <source>
        <dbReference type="ARBA" id="ARBA00023004"/>
    </source>
</evidence>
<sequence>MLQWVLESMPRERADWKYQVVLKMTSLSFASLHTTTMMFHNLLARLASRPDLRARLRAEQARVLAEFGTTATPTAVLDAMDLLDACIQECARLHFGVSTFQRVVATTDDEITLNHGRTTIPAGATVLLSPVSINMDPLVYGPDVDQFRPDRFLELTQAHLKKSTTVRSDFLMWGSGRHACPGRFLAISEIKRMACILLRSYDFETVSGKPFEFSSLFLGNIVRDQPVRFTRIVDLAVA</sequence>
<dbReference type="PANTHER" id="PTHR46206">
    <property type="entry name" value="CYTOCHROME P450"/>
    <property type="match status" value="1"/>
</dbReference>
<dbReference type="Gene3D" id="1.10.630.10">
    <property type="entry name" value="Cytochrome P450"/>
    <property type="match status" value="1"/>
</dbReference>